<accession>A0A0A1U127</accession>
<reference evidence="10 11" key="1">
    <citation type="submission" date="2012-10" db="EMBL/GenBank/DDBJ databases">
        <authorList>
            <person name="Zafar N."/>
            <person name="Inman J."/>
            <person name="Hall N."/>
            <person name="Lorenzi H."/>
            <person name="Caler E."/>
        </authorList>
    </citation>
    <scope>NUCLEOTIDE SEQUENCE [LARGE SCALE GENOMIC DNA]</scope>
    <source>
        <strain evidence="10 11">IP1</strain>
    </source>
</reference>
<evidence type="ECO:0000313" key="10">
    <source>
        <dbReference type="EMBL" id="ELP84608.1"/>
    </source>
</evidence>
<dbReference type="InterPro" id="IPR003959">
    <property type="entry name" value="ATPase_AAA_core"/>
</dbReference>
<protein>
    <submittedName>
        <fullName evidence="10">Heat shock protein, putative</fullName>
    </submittedName>
</protein>
<dbReference type="InterPro" id="IPR027417">
    <property type="entry name" value="P-loop_NTPase"/>
</dbReference>
<dbReference type="Pfam" id="PF10431">
    <property type="entry name" value="ClpB_D2-small"/>
    <property type="match status" value="1"/>
</dbReference>
<dbReference type="SMART" id="SM01086">
    <property type="entry name" value="ClpB_D2-small"/>
    <property type="match status" value="1"/>
</dbReference>
<comment type="similarity">
    <text evidence="1 7">Belongs to the ClpA/ClpB family.</text>
</comment>
<dbReference type="InterPro" id="IPR001270">
    <property type="entry name" value="ClpA/B"/>
</dbReference>
<dbReference type="VEuPathDB" id="AmoebaDB:EIN_172330"/>
<dbReference type="Gene3D" id="1.10.8.60">
    <property type="match status" value="1"/>
</dbReference>
<dbReference type="CDD" id="cd00009">
    <property type="entry name" value="AAA"/>
    <property type="match status" value="1"/>
</dbReference>
<dbReference type="CDD" id="cd19499">
    <property type="entry name" value="RecA-like_ClpB_Hsp104-like"/>
    <property type="match status" value="1"/>
</dbReference>
<dbReference type="PANTHER" id="PTHR11638:SF18">
    <property type="entry name" value="HEAT SHOCK PROTEIN 104"/>
    <property type="match status" value="1"/>
</dbReference>
<evidence type="ECO:0000313" key="11">
    <source>
        <dbReference type="Proteomes" id="UP000014680"/>
    </source>
</evidence>
<organism evidence="10 11">
    <name type="scientific">Entamoeba invadens IP1</name>
    <dbReference type="NCBI Taxonomy" id="370355"/>
    <lineage>
        <taxon>Eukaryota</taxon>
        <taxon>Amoebozoa</taxon>
        <taxon>Evosea</taxon>
        <taxon>Archamoebae</taxon>
        <taxon>Mastigamoebida</taxon>
        <taxon>Entamoebidae</taxon>
        <taxon>Entamoeba</taxon>
    </lineage>
</organism>
<dbReference type="PROSITE" id="PS00871">
    <property type="entry name" value="CLPAB_2"/>
    <property type="match status" value="1"/>
</dbReference>
<evidence type="ECO:0000256" key="8">
    <source>
        <dbReference type="SAM" id="Coils"/>
    </source>
</evidence>
<evidence type="ECO:0000256" key="1">
    <source>
        <dbReference type="ARBA" id="ARBA00008675"/>
    </source>
</evidence>
<dbReference type="OMA" id="GPMDASN"/>
<sequence>MDPNTWTDATVKMFKDAQQIAFQRKAPYIVPMHMMQAILDDEQNIVVRVVQMCGGDVMRMKNAVNEEIGKVPVQDPAPVEVGLHPSSQQVLRRAMEKQKVMGDTYLALDTVILSLVEEKEVLSAVGASGINVKEFTKKVTEMRKGQKVDSKDSETQYEALKKYGNDLTAQAESGKMDPVIGRDEEIKRVIRILSRRTKNNPVLIGEPGVGKTAVVEGLAQRIVKGDVPSNLQCRVIALDMGALIAGAQYRGQFEERLKAVLKEVKESKIPIILFIDEIHTVLGAGATGEGAMDAANILKPMLSRGELRCIGATTLEEYRKYVEKDPAFERRFQQVYVAEPSEEDTLYILRGIREKYESHYGLTIMDSALVAAASLSKRYINARFLPDKAIDLVDEACATLFTQKNSQPEEIDNLERKDTQLTVEKIALERELKQTTEDQKGNIKKRLEEIAKELSNNTDKLTKLRANYEKEKGGSEELKTLAQKIEDMKHKAETTRDLEVAADLKYYAIPEAEKRLTELKNQTKETSMLSLQVTPQLIEDVVSKWTGIPVSRMTQSEKTRLLKLGDELHKRVVGQDEAVTAVSEAILRSRSGLGSDKRPTGSFMFLGPSGVGKTELAKALAEQLFDDENNIVRIDMSEYMESHSVSRLIGAPPGYVGHDEGGQLTEAVRRRPYSVVLFDEVEKAHQQVFNVLLQVLDDGRLTDGRGRTVDFKNTVIIMTSNLGSDILLNGTTKDGNLKSGVKEAVLDNVKKFFKPEFINRLDDIVVFTPLRQEELRKIVKMQMKDIVARIKKSYPTCDVELTEKAVDQIITVGFSPQYGARPMRRYLEKKIVTDISVAIIKGDLKENKKIVVGAKDDEITVTIQ</sequence>
<evidence type="ECO:0000256" key="4">
    <source>
        <dbReference type="ARBA" id="ARBA00022840"/>
    </source>
</evidence>
<dbReference type="InterPro" id="IPR041546">
    <property type="entry name" value="ClpA/ClpB_AAA_lid"/>
</dbReference>
<dbReference type="FunFam" id="3.40.50.300:FF:000120">
    <property type="entry name" value="ATP-dependent chaperone ClpB"/>
    <property type="match status" value="1"/>
</dbReference>
<dbReference type="InterPro" id="IPR003593">
    <property type="entry name" value="AAA+_ATPase"/>
</dbReference>
<evidence type="ECO:0000256" key="2">
    <source>
        <dbReference type="ARBA" id="ARBA00022737"/>
    </source>
</evidence>
<dbReference type="PROSITE" id="PS51903">
    <property type="entry name" value="CLP_R"/>
    <property type="match status" value="1"/>
</dbReference>
<dbReference type="FunFam" id="3.40.50.300:FF:000025">
    <property type="entry name" value="ATP-dependent Clp protease subunit"/>
    <property type="match status" value="1"/>
</dbReference>
<dbReference type="PROSITE" id="PS00870">
    <property type="entry name" value="CLPAB_1"/>
    <property type="match status" value="1"/>
</dbReference>
<evidence type="ECO:0000256" key="5">
    <source>
        <dbReference type="ARBA" id="ARBA00023186"/>
    </source>
</evidence>
<dbReference type="Pfam" id="PF07724">
    <property type="entry name" value="AAA_2"/>
    <property type="match status" value="1"/>
</dbReference>
<dbReference type="SMART" id="SM00382">
    <property type="entry name" value="AAA"/>
    <property type="match status" value="2"/>
</dbReference>
<dbReference type="Pfam" id="PF00004">
    <property type="entry name" value="AAA"/>
    <property type="match status" value="1"/>
</dbReference>
<dbReference type="Pfam" id="PF17871">
    <property type="entry name" value="AAA_lid_9"/>
    <property type="match status" value="1"/>
</dbReference>
<dbReference type="SUPFAM" id="SSF52540">
    <property type="entry name" value="P-loop containing nucleoside triphosphate hydrolases"/>
    <property type="match status" value="2"/>
</dbReference>
<evidence type="ECO:0000259" key="9">
    <source>
        <dbReference type="PROSITE" id="PS51903"/>
    </source>
</evidence>
<dbReference type="FunFam" id="3.40.50.300:FF:000010">
    <property type="entry name" value="Chaperone clpB 1, putative"/>
    <property type="match status" value="1"/>
</dbReference>
<dbReference type="GO" id="GO:0034605">
    <property type="term" value="P:cellular response to heat"/>
    <property type="evidence" value="ECO:0007669"/>
    <property type="project" value="TreeGrafter"/>
</dbReference>
<dbReference type="GO" id="GO:0005524">
    <property type="term" value="F:ATP binding"/>
    <property type="evidence" value="ECO:0007669"/>
    <property type="project" value="UniProtKB-KW"/>
</dbReference>
<dbReference type="EMBL" id="KB207112">
    <property type="protein sequence ID" value="ELP84608.1"/>
    <property type="molecule type" value="Genomic_DNA"/>
</dbReference>
<keyword evidence="2 6" id="KW-0677">Repeat</keyword>
<dbReference type="AlphaFoldDB" id="A0A0A1U127"/>
<feature type="domain" description="Clp R" evidence="9">
    <location>
        <begin position="3"/>
        <end position="145"/>
    </location>
</feature>
<keyword evidence="5 7" id="KW-0143">Chaperone</keyword>
<dbReference type="GeneID" id="14883611"/>
<name>A0A0A1U127_ENTIV</name>
<dbReference type="Gene3D" id="3.40.50.300">
    <property type="entry name" value="P-loop containing nucleotide triphosphate hydrolases"/>
    <property type="match status" value="3"/>
</dbReference>
<dbReference type="PRINTS" id="PR00300">
    <property type="entry name" value="CLPPROTEASEA"/>
</dbReference>
<keyword evidence="11" id="KW-1185">Reference proteome</keyword>
<dbReference type="KEGG" id="eiv:EIN_172330"/>
<dbReference type="InterPro" id="IPR004176">
    <property type="entry name" value="Clp_R_N"/>
</dbReference>
<evidence type="ECO:0000256" key="3">
    <source>
        <dbReference type="ARBA" id="ARBA00022741"/>
    </source>
</evidence>
<keyword evidence="3 7" id="KW-0547">Nucleotide-binding</keyword>
<dbReference type="InterPro" id="IPR028299">
    <property type="entry name" value="ClpA/B_CS2"/>
</dbReference>
<dbReference type="InterPro" id="IPR050130">
    <property type="entry name" value="ClpA_ClpB"/>
</dbReference>
<dbReference type="SUPFAM" id="SSF81923">
    <property type="entry name" value="Double Clp-N motif"/>
    <property type="match status" value="1"/>
</dbReference>
<dbReference type="Pfam" id="PF02861">
    <property type="entry name" value="Clp_N"/>
    <property type="match status" value="1"/>
</dbReference>
<feature type="coiled-coil region" evidence="8">
    <location>
        <begin position="411"/>
        <end position="498"/>
    </location>
</feature>
<dbReference type="GO" id="GO:0005737">
    <property type="term" value="C:cytoplasm"/>
    <property type="evidence" value="ECO:0007669"/>
    <property type="project" value="TreeGrafter"/>
</dbReference>
<dbReference type="PANTHER" id="PTHR11638">
    <property type="entry name" value="ATP-DEPENDENT CLP PROTEASE"/>
    <property type="match status" value="1"/>
</dbReference>
<dbReference type="InterPro" id="IPR036628">
    <property type="entry name" value="Clp_N_dom_sf"/>
</dbReference>
<keyword evidence="4 7" id="KW-0067">ATP-binding</keyword>
<evidence type="ECO:0000256" key="7">
    <source>
        <dbReference type="RuleBase" id="RU004432"/>
    </source>
</evidence>
<gene>
    <name evidence="10" type="ORF">EIN_172330</name>
</gene>
<dbReference type="GO" id="GO:0016887">
    <property type="term" value="F:ATP hydrolysis activity"/>
    <property type="evidence" value="ECO:0007669"/>
    <property type="project" value="InterPro"/>
</dbReference>
<evidence type="ECO:0000256" key="6">
    <source>
        <dbReference type="PROSITE-ProRule" id="PRU01251"/>
    </source>
</evidence>
<dbReference type="InterPro" id="IPR018368">
    <property type="entry name" value="ClpA/B_CS1"/>
</dbReference>
<dbReference type="Proteomes" id="UP000014680">
    <property type="component" value="Unassembled WGS sequence"/>
</dbReference>
<proteinExistence type="inferred from homology"/>
<dbReference type="InterPro" id="IPR019489">
    <property type="entry name" value="Clp_ATPase_C"/>
</dbReference>
<dbReference type="Gene3D" id="1.10.1780.10">
    <property type="entry name" value="Clp, N-terminal domain"/>
    <property type="match status" value="1"/>
</dbReference>
<dbReference type="OrthoDB" id="1394734at2759"/>
<keyword evidence="10" id="KW-0346">Stress response</keyword>
<dbReference type="RefSeq" id="XP_004183954.1">
    <property type="nucleotide sequence ID" value="XM_004183906.1"/>
</dbReference>
<keyword evidence="8" id="KW-0175">Coiled coil</keyword>